<name>F8A641_CELGA</name>
<dbReference type="AlphaFoldDB" id="F8A641"/>
<dbReference type="HOGENOM" id="CLU_707309_0_0_11"/>
<sequence length="390" mass="39686" precursor="true">MQPRVRLSALLVPLAIAGLLAVTRTGLSGITSVHQPGESPEEASGVVAAAFAAPGHALTLTLNGTRLTAASAAWGRDSDWTWLVPARAAVLGCADDCTQIVVERNGELTLHGIGGDTPLDPPTGERWLQTVHGSPGQAAISTAQGLTWLATTTDDGSVRLRNIDDIARAGMSRAAARELDLTPYQVASGAFASSTDATSLIAATTGGALQPGQWEALTMTGAKGSLRSADGAVASGAGSAALACLSPDARSSAAVIPTAGGYVALMQRSDEADEQWETGISTDVAVRACAIDGDTLSVLAADPADPDGVAGSLIRVQGGTRAPEQAIADVDQGALCPNGDWVSWRDRKATVNGTAVSSVEGPVQLGGCLGDGQPWWIGATGTPLMWKDHR</sequence>
<dbReference type="STRING" id="593907.Celgi_0534"/>
<gene>
    <name evidence="1" type="ordered locus">Celgi_0534</name>
</gene>
<reference evidence="2" key="1">
    <citation type="submission" date="2011-04" db="EMBL/GenBank/DDBJ databases">
        <title>Complete sequence of Cellvibrio gilvus ATCC 13127.</title>
        <authorList>
            <person name="Lucas S."/>
            <person name="Han J."/>
            <person name="Lapidus A."/>
            <person name="Cheng J.-F."/>
            <person name="Goodwin L."/>
            <person name="Pitluck S."/>
            <person name="Peters L."/>
            <person name="Munk A."/>
            <person name="Detter J.C."/>
            <person name="Han C."/>
            <person name="Tapia R."/>
            <person name="Land M."/>
            <person name="Hauser L."/>
            <person name="Kyrpides N."/>
            <person name="Ivanova N."/>
            <person name="Ovchinnikova G."/>
            <person name="Pagani I."/>
            <person name="Mead D."/>
            <person name="Brumm P."/>
            <person name="Woyke T."/>
        </authorList>
    </citation>
    <scope>NUCLEOTIDE SEQUENCE [LARGE SCALE GENOMIC DNA]</scope>
    <source>
        <strain evidence="2">ATCC 13127 / NRRL B-14078</strain>
    </source>
</reference>
<dbReference type="EMBL" id="CP002665">
    <property type="protein sequence ID" value="AEI11056.1"/>
    <property type="molecule type" value="Genomic_DNA"/>
</dbReference>
<evidence type="ECO:0000313" key="2">
    <source>
        <dbReference type="Proteomes" id="UP000000485"/>
    </source>
</evidence>
<organism evidence="1 2">
    <name type="scientific">Cellulomonas gilvus (strain ATCC 13127 / NRRL B-14078)</name>
    <name type="common">Cellvibrio gilvus</name>
    <dbReference type="NCBI Taxonomy" id="593907"/>
    <lineage>
        <taxon>Bacteria</taxon>
        <taxon>Bacillati</taxon>
        <taxon>Actinomycetota</taxon>
        <taxon>Actinomycetes</taxon>
        <taxon>Micrococcales</taxon>
        <taxon>Cellulomonadaceae</taxon>
        <taxon>Cellulomonas</taxon>
    </lineage>
</organism>
<dbReference type="Proteomes" id="UP000000485">
    <property type="component" value="Chromosome"/>
</dbReference>
<keyword evidence="2" id="KW-1185">Reference proteome</keyword>
<protein>
    <submittedName>
        <fullName evidence="1">Uncharacterized protein</fullName>
    </submittedName>
</protein>
<accession>F8A641</accession>
<evidence type="ECO:0000313" key="1">
    <source>
        <dbReference type="EMBL" id="AEI11056.1"/>
    </source>
</evidence>
<proteinExistence type="predicted"/>
<dbReference type="KEGG" id="cga:Celgi_0534"/>